<dbReference type="EMBL" id="JQ844224">
    <property type="protein sequence ID" value="AGS53194.1"/>
    <property type="molecule type" value="Genomic_DNA"/>
</dbReference>
<dbReference type="PANTHER" id="PTHR34614:SF2">
    <property type="entry name" value="TRANSPOSASE IS4-LIKE DOMAIN-CONTAINING PROTEIN"/>
    <property type="match status" value="1"/>
</dbReference>
<reference evidence="1" key="1">
    <citation type="submission" date="2012-03" db="EMBL/GenBank/DDBJ databases">
        <title>Functional metagenomics reveals considerable lignocellulase gene clusters in the gut microbiome of a wood-feeding higher termite.</title>
        <authorList>
            <person name="Liu N."/>
        </authorList>
    </citation>
    <scope>NUCLEOTIDE SEQUENCE</scope>
</reference>
<dbReference type="SUPFAM" id="SSF53098">
    <property type="entry name" value="Ribonuclease H-like"/>
    <property type="match status" value="1"/>
</dbReference>
<protein>
    <submittedName>
        <fullName evidence="1">Mobile element protein</fullName>
    </submittedName>
</protein>
<dbReference type="InterPro" id="IPR047654">
    <property type="entry name" value="IS1634_transpos"/>
</dbReference>
<evidence type="ECO:0000313" key="1">
    <source>
        <dbReference type="EMBL" id="AGS53194.1"/>
    </source>
</evidence>
<proteinExistence type="predicted"/>
<dbReference type="NCBIfam" id="NF033559">
    <property type="entry name" value="transpos_IS1634"/>
    <property type="match status" value="1"/>
</dbReference>
<sequence>MAYFLKKTKLKGRTYLAIYESFYSFEKKGTAHKCYKSLGSLESLAKSIEDPVSHFQKEVDELNKRRKEAGIRKISDKSPILYLGYFPMKCILDKLKAKKYVDFFKLTNEFEYDIYDLLTSLIFARSVNPCSKNRTFHEVLPNLYGACDYSYDQLLDGLSFLGANYEKFVELFTVQVGAIYGINTEKTYFDCTNFYFEIDRGDDFRKKGPSKEKRHDPIVGLGLLLDSDQIPIGMKMYPGNESEKPVLRDVISHLKRQNNITGKTIHVADKGLNCAQNVAFSKKNGDGYLFSKSVLGLPEKEKVWVLLDNGFAEKKDKAGKVLYRYKSCVDKFPYEVEHNGKKVTVNLTEKRLLTYNPSLAAKKRYEINRMVEKAKSLTLSQAKKGDYGEAGKYVDFTDGKGKKATVAINQEAIDKDLAFAGYNLIVTSETEMTEDDIYSTYHNLWRIEESFRIMKSDLDARPVFLQKEYTIKGHFLICYLAVLLERILQFKVLGGNYSASEIFGFIKNFRVIKADGQYINTATSSNFFDNLSEMFGLPLTNYHLTETQIKSMFNYRI</sequence>
<organism evidence="1">
    <name type="scientific">uncultured bacterium contig00081</name>
    <dbReference type="NCBI Taxonomy" id="1181557"/>
    <lineage>
        <taxon>Bacteria</taxon>
        <taxon>environmental samples</taxon>
    </lineage>
</organism>
<dbReference type="PANTHER" id="PTHR34614">
    <property type="match status" value="1"/>
</dbReference>
<name>A0A806KJ95_9BACT</name>
<dbReference type="AlphaFoldDB" id="A0A806KJ95"/>
<dbReference type="InterPro" id="IPR012337">
    <property type="entry name" value="RNaseH-like_sf"/>
</dbReference>
<accession>A0A806KJ95</accession>